<sequence>MVFLLGKKILLELLLGESDLDRGRRRAGAVFTLGVQAPGILDGVFTQLTSHRGSYFSHQVSCVLTLHSRQPENNHIIGYPSSCEAVHLELKLVHFCAHSVMFTVQITYGICQLLVVLAQSDQVLPELFEFG</sequence>
<dbReference type="AlphaFoldDB" id="A0A8D8BEH4"/>
<organism evidence="1">
    <name type="scientific">Culex pipiens</name>
    <name type="common">House mosquito</name>
    <dbReference type="NCBI Taxonomy" id="7175"/>
    <lineage>
        <taxon>Eukaryota</taxon>
        <taxon>Metazoa</taxon>
        <taxon>Ecdysozoa</taxon>
        <taxon>Arthropoda</taxon>
        <taxon>Hexapoda</taxon>
        <taxon>Insecta</taxon>
        <taxon>Pterygota</taxon>
        <taxon>Neoptera</taxon>
        <taxon>Endopterygota</taxon>
        <taxon>Diptera</taxon>
        <taxon>Nematocera</taxon>
        <taxon>Culicoidea</taxon>
        <taxon>Culicidae</taxon>
        <taxon>Culicinae</taxon>
        <taxon>Culicini</taxon>
        <taxon>Culex</taxon>
        <taxon>Culex</taxon>
    </lineage>
</organism>
<protein>
    <submittedName>
        <fullName evidence="1">(northern house mosquito) hypothetical protein</fullName>
    </submittedName>
</protein>
<name>A0A8D8BEH4_CULPI</name>
<reference evidence="1" key="1">
    <citation type="submission" date="2021-05" db="EMBL/GenBank/DDBJ databases">
        <authorList>
            <person name="Alioto T."/>
            <person name="Alioto T."/>
            <person name="Gomez Garrido J."/>
        </authorList>
    </citation>
    <scope>NUCLEOTIDE SEQUENCE</scope>
</reference>
<evidence type="ECO:0000313" key="1">
    <source>
        <dbReference type="EMBL" id="CAG6473675.1"/>
    </source>
</evidence>
<proteinExistence type="predicted"/>
<accession>A0A8D8BEH4</accession>
<dbReference type="EMBL" id="HBUE01073189">
    <property type="protein sequence ID" value="CAG6473675.1"/>
    <property type="molecule type" value="Transcribed_RNA"/>
</dbReference>